<evidence type="ECO:0000256" key="1">
    <source>
        <dbReference type="ARBA" id="ARBA00004196"/>
    </source>
</evidence>
<dbReference type="InterPro" id="IPR050465">
    <property type="entry name" value="UPF0194_transport"/>
</dbReference>
<proteinExistence type="predicted"/>
<dbReference type="InterPro" id="IPR036366">
    <property type="entry name" value="PGBDSf"/>
</dbReference>
<feature type="compositionally biased region" description="Pro residues" evidence="3">
    <location>
        <begin position="187"/>
        <end position="198"/>
    </location>
</feature>
<dbReference type="EMBL" id="CP032427">
    <property type="protein sequence ID" value="AYC36555.1"/>
    <property type="molecule type" value="Genomic_DNA"/>
</dbReference>
<gene>
    <name evidence="5" type="ORF">DWG14_00765</name>
</gene>
<evidence type="ECO:0000313" key="6">
    <source>
        <dbReference type="Proteomes" id="UP000265765"/>
    </source>
</evidence>
<name>A0AAI8KV47_9ACTN</name>
<dbReference type="Proteomes" id="UP000265765">
    <property type="component" value="Chromosome"/>
</dbReference>
<dbReference type="RefSeq" id="WP_246090918.1">
    <property type="nucleotide sequence ID" value="NZ_CP032427.1"/>
</dbReference>
<dbReference type="GO" id="GO:0030313">
    <property type="term" value="C:cell envelope"/>
    <property type="evidence" value="ECO:0007669"/>
    <property type="project" value="UniProtKB-SubCell"/>
</dbReference>
<keyword evidence="2" id="KW-0175">Coiled coil</keyword>
<protein>
    <recommendedName>
        <fullName evidence="7">Peptidoglycan-binding protein</fullName>
    </recommendedName>
</protein>
<dbReference type="GeneID" id="91279742"/>
<evidence type="ECO:0000256" key="4">
    <source>
        <dbReference type="SAM" id="Phobius"/>
    </source>
</evidence>
<dbReference type="PANTHER" id="PTHR32347">
    <property type="entry name" value="EFFLUX SYSTEM COMPONENT YKNX-RELATED"/>
    <property type="match status" value="1"/>
</dbReference>
<evidence type="ECO:0000313" key="5">
    <source>
        <dbReference type="EMBL" id="AYC36555.1"/>
    </source>
</evidence>
<keyword evidence="4" id="KW-1133">Transmembrane helix</keyword>
<evidence type="ECO:0000256" key="3">
    <source>
        <dbReference type="SAM" id="MobiDB-lite"/>
    </source>
</evidence>
<dbReference type="AlphaFoldDB" id="A0AAI8KV47"/>
<keyword evidence="4" id="KW-0812">Transmembrane</keyword>
<feature type="transmembrane region" description="Helical" evidence="4">
    <location>
        <begin position="18"/>
        <end position="38"/>
    </location>
</feature>
<organism evidence="5 6">
    <name type="scientific">Streptomyces griseorubiginosus</name>
    <dbReference type="NCBI Taxonomy" id="67304"/>
    <lineage>
        <taxon>Bacteria</taxon>
        <taxon>Bacillati</taxon>
        <taxon>Actinomycetota</taxon>
        <taxon>Actinomycetes</taxon>
        <taxon>Kitasatosporales</taxon>
        <taxon>Streptomycetaceae</taxon>
        <taxon>Streptomyces</taxon>
    </lineage>
</organism>
<sequence length="414" mass="41937">MDTSNHTGSPRRPGGRRLAVAVVVPAVAVAGAFTVTAWQDDDGRADTSKGDTVRTATAVVTRSDLSNAQTLDGTLGYGGATTVKGGRPGLVTWLPATGTTVRRGEPLYRVDNVPVPVLYGATPLYRTLRARGTTGPDVRTVADNLRALGYDIGPQPPIGTWVTPRPVTQDGVTAGEPAPTGTASDAPPTPAAPTPSPTPVQIKRGDAVLTGSLIAAVKRWQTAAGMPATGVLGVGDVAVQSGAVRVDGVQAQLADAADGTLMTVTSTTKSVAVSVDPSEAGSMKRGDRVTVTLPDDSTARGTVTAIGATVRSSDASSGDDTSGQARLTVSVALRDTGAVRGLNSAPVRVSFTSETRENVLTVPIGALMALHEGGYAVQLPGGRLVAVRTGMFSKGLVEISGTGIDAGTKVVTTS</sequence>
<evidence type="ECO:0000256" key="2">
    <source>
        <dbReference type="ARBA" id="ARBA00023054"/>
    </source>
</evidence>
<dbReference type="KEGG" id="sge:DWG14_00765"/>
<keyword evidence="4" id="KW-0472">Membrane</keyword>
<dbReference type="Gene3D" id="2.40.420.20">
    <property type="match status" value="1"/>
</dbReference>
<reference evidence="5 6" key="1">
    <citation type="submission" date="2018-09" db="EMBL/GenBank/DDBJ databases">
        <title>Production of Trimethoprim by Streptomyces sp. 3E-1.</title>
        <authorList>
            <person name="Kang H.J."/>
            <person name="Kim S.B."/>
        </authorList>
    </citation>
    <scope>NUCLEOTIDE SEQUENCE [LARGE SCALE GENOMIC DNA]</scope>
    <source>
        <strain evidence="5 6">3E-1</strain>
    </source>
</reference>
<feature type="region of interest" description="Disordered" evidence="3">
    <location>
        <begin position="157"/>
        <end position="200"/>
    </location>
</feature>
<evidence type="ECO:0008006" key="7">
    <source>
        <dbReference type="Google" id="ProtNLM"/>
    </source>
</evidence>
<dbReference type="Gene3D" id="1.10.101.10">
    <property type="entry name" value="PGBD-like superfamily/PGBD"/>
    <property type="match status" value="1"/>
</dbReference>
<comment type="subcellular location">
    <subcellularLocation>
        <location evidence="1">Cell envelope</location>
    </subcellularLocation>
</comment>
<feature type="compositionally biased region" description="Low complexity" evidence="3">
    <location>
        <begin position="177"/>
        <end position="186"/>
    </location>
</feature>
<accession>A0AAI8KV47</accession>